<sequence>MPSNTSSDIVHLSHGAVPHFGEDYDVHDPVAERQYNDQLTAFRQAWHRGRSLSVGDSFDVTLTPIAKPEGGCDLPLFAHNEVIICSSSPISFSLSWNLRLIGLLSAPQIFKHEFPTSVILKIFQGSLLPVESRTPFTPVVSPKQLAGCENYAYNELKDLQGAVIPYYYGKHKLAMKNGEVVRVLVLEHIHGLSLEEWFESFPEHHDVEDSRTSLPFYDTMHSQRKVLTKQTKLALRGITEINKRGSLQQNISA</sequence>
<organism evidence="1 2">
    <name type="scientific">Armillaria tabescens</name>
    <name type="common">Ringless honey mushroom</name>
    <name type="synonym">Agaricus tabescens</name>
    <dbReference type="NCBI Taxonomy" id="1929756"/>
    <lineage>
        <taxon>Eukaryota</taxon>
        <taxon>Fungi</taxon>
        <taxon>Dikarya</taxon>
        <taxon>Basidiomycota</taxon>
        <taxon>Agaricomycotina</taxon>
        <taxon>Agaricomycetes</taxon>
        <taxon>Agaricomycetidae</taxon>
        <taxon>Agaricales</taxon>
        <taxon>Marasmiineae</taxon>
        <taxon>Physalacriaceae</taxon>
        <taxon>Desarmillaria</taxon>
    </lineage>
</organism>
<dbReference type="EMBL" id="JAUEPS010000064">
    <property type="protein sequence ID" value="KAK0442491.1"/>
    <property type="molecule type" value="Genomic_DNA"/>
</dbReference>
<dbReference type="GeneID" id="85363396"/>
<dbReference type="AlphaFoldDB" id="A0AA39JGR6"/>
<accession>A0AA39JGR6</accession>
<proteinExistence type="predicted"/>
<protein>
    <submittedName>
        <fullName evidence="1">Uncharacterized protein</fullName>
    </submittedName>
</protein>
<keyword evidence="2" id="KW-1185">Reference proteome</keyword>
<gene>
    <name evidence="1" type="ORF">EV420DRAFT_1727161</name>
</gene>
<comment type="caution">
    <text evidence="1">The sequence shown here is derived from an EMBL/GenBank/DDBJ whole genome shotgun (WGS) entry which is preliminary data.</text>
</comment>
<reference evidence="1" key="1">
    <citation type="submission" date="2023-06" db="EMBL/GenBank/DDBJ databases">
        <authorList>
            <consortium name="Lawrence Berkeley National Laboratory"/>
            <person name="Ahrendt S."/>
            <person name="Sahu N."/>
            <person name="Indic B."/>
            <person name="Wong-Bajracharya J."/>
            <person name="Merenyi Z."/>
            <person name="Ke H.-M."/>
            <person name="Monk M."/>
            <person name="Kocsube S."/>
            <person name="Drula E."/>
            <person name="Lipzen A."/>
            <person name="Balint B."/>
            <person name="Henrissat B."/>
            <person name="Andreopoulos B."/>
            <person name="Martin F.M."/>
            <person name="Harder C.B."/>
            <person name="Rigling D."/>
            <person name="Ford K.L."/>
            <person name="Foster G.D."/>
            <person name="Pangilinan J."/>
            <person name="Papanicolaou A."/>
            <person name="Barry K."/>
            <person name="LaButti K."/>
            <person name="Viragh M."/>
            <person name="Koriabine M."/>
            <person name="Yan M."/>
            <person name="Riley R."/>
            <person name="Champramary S."/>
            <person name="Plett K.L."/>
            <person name="Tsai I.J."/>
            <person name="Slot J."/>
            <person name="Sipos G."/>
            <person name="Plett J."/>
            <person name="Nagy L.G."/>
            <person name="Grigoriev I.V."/>
        </authorList>
    </citation>
    <scope>NUCLEOTIDE SEQUENCE</scope>
    <source>
        <strain evidence="1">CCBAS 213</strain>
    </source>
</reference>
<dbReference type="Proteomes" id="UP001175211">
    <property type="component" value="Unassembled WGS sequence"/>
</dbReference>
<name>A0AA39JGR6_ARMTA</name>
<dbReference type="RefSeq" id="XP_060324309.1">
    <property type="nucleotide sequence ID" value="XM_060479848.1"/>
</dbReference>
<evidence type="ECO:0000313" key="2">
    <source>
        <dbReference type="Proteomes" id="UP001175211"/>
    </source>
</evidence>
<evidence type="ECO:0000313" key="1">
    <source>
        <dbReference type="EMBL" id="KAK0442491.1"/>
    </source>
</evidence>